<dbReference type="RefSeq" id="WP_043144413.1">
    <property type="nucleotide sequence ID" value="NZ_BMGQ01000011.1"/>
</dbReference>
<comment type="caution">
    <text evidence="1">The sequence shown here is derived from an EMBL/GenBank/DDBJ whole genome shotgun (WGS) entry which is preliminary data.</text>
</comment>
<gene>
    <name evidence="1" type="ORF">OA50_03757</name>
</gene>
<evidence type="ECO:0000313" key="2">
    <source>
        <dbReference type="Proteomes" id="UP000030960"/>
    </source>
</evidence>
<reference evidence="1 2" key="1">
    <citation type="submission" date="2014-10" db="EMBL/GenBank/DDBJ databases">
        <title>Genome sequence of Ponticoccus sp. strain UMTAT08 isolated from clonal culture of toxic dinoflagellate Alexandrium tamiyavanichii.</title>
        <authorList>
            <person name="Gan H.Y."/>
            <person name="Muhd D.-D."/>
            <person name="Mohd Noor M.E."/>
            <person name="Yeong Y.S."/>
            <person name="Usup G."/>
        </authorList>
    </citation>
    <scope>NUCLEOTIDE SEQUENCE [LARGE SCALE GENOMIC DNA]</scope>
    <source>
        <strain evidence="1 2">UMTAT08</strain>
    </source>
</reference>
<keyword evidence="2" id="KW-1185">Reference proteome</keyword>
<organism evidence="1 2">
    <name type="scientific">Mameliella alba</name>
    <dbReference type="NCBI Taxonomy" id="561184"/>
    <lineage>
        <taxon>Bacteria</taxon>
        <taxon>Pseudomonadati</taxon>
        <taxon>Pseudomonadota</taxon>
        <taxon>Alphaproteobacteria</taxon>
        <taxon>Rhodobacterales</taxon>
        <taxon>Roseobacteraceae</taxon>
        <taxon>Mameliella</taxon>
    </lineage>
</organism>
<evidence type="ECO:0000313" key="1">
    <source>
        <dbReference type="EMBL" id="KHQ51595.1"/>
    </source>
</evidence>
<dbReference type="AlphaFoldDB" id="A0A0B3RK21"/>
<dbReference type="Proteomes" id="UP000030960">
    <property type="component" value="Unassembled WGS sequence"/>
</dbReference>
<dbReference type="OrthoDB" id="7363897at2"/>
<dbReference type="GeneID" id="66502693"/>
<protein>
    <submittedName>
        <fullName evidence="1">Uncharacterized protein</fullName>
    </submittedName>
</protein>
<accession>A0A225PRX0</accession>
<proteinExistence type="predicted"/>
<accession>A0A0B3RK21</accession>
<dbReference type="EMBL" id="JSUQ01000016">
    <property type="protein sequence ID" value="KHQ51595.1"/>
    <property type="molecule type" value="Genomic_DNA"/>
</dbReference>
<sequence>MIELLFVACLSGTPGAVEACEEKSLLFTDVTPMTCMMGAQPVLAKWIETHPAFTIQSWKCKTVRSFERDA</sequence>
<name>A0A0B3RK21_9RHOB</name>